<dbReference type="EMBL" id="FJVC01000167">
    <property type="protein sequence ID" value="CZT44348.1"/>
    <property type="molecule type" value="Genomic_DNA"/>
</dbReference>
<dbReference type="Proteomes" id="UP000177625">
    <property type="component" value="Unassembled WGS sequence"/>
</dbReference>
<accession>A0A1E1M5G4</accession>
<keyword evidence="2" id="KW-1185">Reference proteome</keyword>
<name>A0A1E1M5G4_RHYSE</name>
<evidence type="ECO:0000313" key="1">
    <source>
        <dbReference type="EMBL" id="CZT44348.1"/>
    </source>
</evidence>
<dbReference type="AlphaFoldDB" id="A0A1E1M5G4"/>
<proteinExistence type="predicted"/>
<sequence>MITCIIPPKKNLYKRAASSSLKDTFPSSNTFTPINKGKTAVASGLSTKR</sequence>
<evidence type="ECO:0000313" key="2">
    <source>
        <dbReference type="Proteomes" id="UP000177625"/>
    </source>
</evidence>
<gene>
    <name evidence="1" type="ORF">RSE6_04502</name>
</gene>
<organism evidence="1 2">
    <name type="scientific">Rhynchosporium secalis</name>
    <name type="common">Barley scald fungus</name>
    <dbReference type="NCBI Taxonomy" id="38038"/>
    <lineage>
        <taxon>Eukaryota</taxon>
        <taxon>Fungi</taxon>
        <taxon>Dikarya</taxon>
        <taxon>Ascomycota</taxon>
        <taxon>Pezizomycotina</taxon>
        <taxon>Leotiomycetes</taxon>
        <taxon>Helotiales</taxon>
        <taxon>Ploettnerulaceae</taxon>
        <taxon>Rhynchosporium</taxon>
    </lineage>
</organism>
<protein>
    <submittedName>
        <fullName evidence="1">Uncharacterized protein</fullName>
    </submittedName>
</protein>
<reference evidence="2" key="1">
    <citation type="submission" date="2016-03" db="EMBL/GenBank/DDBJ databases">
        <authorList>
            <person name="Guldener U."/>
        </authorList>
    </citation>
    <scope>NUCLEOTIDE SEQUENCE [LARGE SCALE GENOMIC DNA]</scope>
</reference>